<evidence type="ECO:0000256" key="3">
    <source>
        <dbReference type="ARBA" id="ARBA00022801"/>
    </source>
</evidence>
<dbReference type="PROSITE" id="PS50056">
    <property type="entry name" value="TYR_PHOSPHATASE_2"/>
    <property type="match status" value="1"/>
</dbReference>
<dbReference type="PROSITE" id="PS50054">
    <property type="entry name" value="TYR_PHOSPHATASE_DUAL"/>
    <property type="match status" value="1"/>
</dbReference>
<dbReference type="InterPro" id="IPR029021">
    <property type="entry name" value="Prot-tyrosine_phosphatase-like"/>
</dbReference>
<dbReference type="SUPFAM" id="SSF52799">
    <property type="entry name" value="(Phosphotyrosine protein) phosphatases II"/>
    <property type="match status" value="1"/>
</dbReference>
<comment type="similarity">
    <text evidence="1">Belongs to the protein-tyrosine phosphatase family. Non-receptor class dual specificity subfamily.</text>
</comment>
<evidence type="ECO:0000259" key="7">
    <source>
        <dbReference type="PROSITE" id="PS50056"/>
    </source>
</evidence>
<dbReference type="Proteomes" id="UP000663862">
    <property type="component" value="Unassembled WGS sequence"/>
</dbReference>
<sequence length="236" mass="27535">MFHSSVRVMGDYLKETFNATDEELLYLQELLNLREQKLKSLDSPRHIYGSPSVVIDDFLYHGDLGHASNIKLLNELGIRHIVDICDCELDQGVLDKFHVLWVNINDELRVDIRKYFEETNQFLHECKEKNEKVLVHCQMGISRSSSVVLAYLMKYHHDSLLKAYDYLIEKRRVAAPNLSFFLQLIRYEKELRTTKEIDESKHNDDQQNPIEKLDSNQDPAALNTETEDGPPIEKSN</sequence>
<reference evidence="8" key="1">
    <citation type="submission" date="2021-02" db="EMBL/GenBank/DDBJ databases">
        <authorList>
            <person name="Nowell W R."/>
        </authorList>
    </citation>
    <scope>NUCLEOTIDE SEQUENCE</scope>
</reference>
<dbReference type="SMART" id="SM00195">
    <property type="entry name" value="DSPc"/>
    <property type="match status" value="1"/>
</dbReference>
<keyword evidence="4" id="KW-0904">Protein phosphatase</keyword>
<dbReference type="GO" id="GO:0005737">
    <property type="term" value="C:cytoplasm"/>
    <property type="evidence" value="ECO:0007669"/>
    <property type="project" value="TreeGrafter"/>
</dbReference>
<name>A0A817V181_9BILA</name>
<dbReference type="EC" id="3.1.3.48" evidence="2"/>
<dbReference type="Gene3D" id="3.90.190.10">
    <property type="entry name" value="Protein tyrosine phosphatase superfamily"/>
    <property type="match status" value="1"/>
</dbReference>
<dbReference type="Pfam" id="PF00782">
    <property type="entry name" value="DSPc"/>
    <property type="match status" value="1"/>
</dbReference>
<dbReference type="InterPro" id="IPR000340">
    <property type="entry name" value="Dual-sp_phosphatase_cat-dom"/>
</dbReference>
<dbReference type="Proteomes" id="UP000663869">
    <property type="component" value="Unassembled WGS sequence"/>
</dbReference>
<evidence type="ECO:0000256" key="2">
    <source>
        <dbReference type="ARBA" id="ARBA00013064"/>
    </source>
</evidence>
<dbReference type="EMBL" id="CAJOBQ010000189">
    <property type="protein sequence ID" value="CAF4287744.1"/>
    <property type="molecule type" value="Genomic_DNA"/>
</dbReference>
<protein>
    <recommendedName>
        <fullName evidence="2">protein-tyrosine-phosphatase</fullName>
        <ecNumber evidence="2">3.1.3.48</ecNumber>
    </recommendedName>
</protein>
<dbReference type="InterPro" id="IPR016130">
    <property type="entry name" value="Tyr_Pase_AS"/>
</dbReference>
<evidence type="ECO:0000313" key="9">
    <source>
        <dbReference type="EMBL" id="CAF4287744.1"/>
    </source>
</evidence>
<dbReference type="PANTHER" id="PTHR10159">
    <property type="entry name" value="DUAL SPECIFICITY PROTEIN PHOSPHATASE"/>
    <property type="match status" value="1"/>
</dbReference>
<dbReference type="AlphaFoldDB" id="A0A817V181"/>
<dbReference type="EMBL" id="CAJNYU010000185">
    <property type="protein sequence ID" value="CAF3338560.1"/>
    <property type="molecule type" value="Genomic_DNA"/>
</dbReference>
<evidence type="ECO:0000313" key="10">
    <source>
        <dbReference type="Proteomes" id="UP000663869"/>
    </source>
</evidence>
<dbReference type="PROSITE" id="PS00383">
    <property type="entry name" value="TYR_PHOSPHATASE_1"/>
    <property type="match status" value="1"/>
</dbReference>
<comment type="caution">
    <text evidence="8">The sequence shown here is derived from an EMBL/GenBank/DDBJ whole genome shotgun (WGS) entry which is preliminary data.</text>
</comment>
<evidence type="ECO:0000259" key="6">
    <source>
        <dbReference type="PROSITE" id="PS50054"/>
    </source>
</evidence>
<dbReference type="GO" id="GO:0043409">
    <property type="term" value="P:negative regulation of MAPK cascade"/>
    <property type="evidence" value="ECO:0007669"/>
    <property type="project" value="TreeGrafter"/>
</dbReference>
<accession>A0A817V181</accession>
<evidence type="ECO:0000256" key="4">
    <source>
        <dbReference type="ARBA" id="ARBA00022912"/>
    </source>
</evidence>
<dbReference type="CDD" id="cd14498">
    <property type="entry name" value="DSP"/>
    <property type="match status" value="1"/>
</dbReference>
<feature type="domain" description="Tyrosine specific protein phosphatases" evidence="7">
    <location>
        <begin position="113"/>
        <end position="171"/>
    </location>
</feature>
<dbReference type="PANTHER" id="PTHR10159:SF519">
    <property type="entry name" value="DUAL SPECIFICITY PROTEIN PHOSPHATASE MPK3"/>
    <property type="match status" value="1"/>
</dbReference>
<proteinExistence type="inferred from homology"/>
<evidence type="ECO:0000256" key="5">
    <source>
        <dbReference type="SAM" id="MobiDB-lite"/>
    </source>
</evidence>
<dbReference type="InterPro" id="IPR000387">
    <property type="entry name" value="Tyr_Pase_dom"/>
</dbReference>
<gene>
    <name evidence="8" type="ORF">FME351_LOCUS3363</name>
    <name evidence="9" type="ORF">TSG867_LOCUS5416</name>
</gene>
<feature type="region of interest" description="Disordered" evidence="5">
    <location>
        <begin position="195"/>
        <end position="236"/>
    </location>
</feature>
<evidence type="ECO:0000313" key="8">
    <source>
        <dbReference type="EMBL" id="CAF3338560.1"/>
    </source>
</evidence>
<organism evidence="8 10">
    <name type="scientific">Rotaria socialis</name>
    <dbReference type="NCBI Taxonomy" id="392032"/>
    <lineage>
        <taxon>Eukaryota</taxon>
        <taxon>Metazoa</taxon>
        <taxon>Spiralia</taxon>
        <taxon>Gnathifera</taxon>
        <taxon>Rotifera</taxon>
        <taxon>Eurotatoria</taxon>
        <taxon>Bdelloidea</taxon>
        <taxon>Philodinida</taxon>
        <taxon>Philodinidae</taxon>
        <taxon>Rotaria</taxon>
    </lineage>
</organism>
<feature type="compositionally biased region" description="Basic and acidic residues" evidence="5">
    <location>
        <begin position="195"/>
        <end position="215"/>
    </location>
</feature>
<feature type="domain" description="Tyrosine-protein phosphatase" evidence="6">
    <location>
        <begin position="50"/>
        <end position="193"/>
    </location>
</feature>
<dbReference type="GO" id="GO:0004725">
    <property type="term" value="F:protein tyrosine phosphatase activity"/>
    <property type="evidence" value="ECO:0007669"/>
    <property type="project" value="UniProtKB-EC"/>
</dbReference>
<keyword evidence="3" id="KW-0378">Hydrolase</keyword>
<evidence type="ECO:0000256" key="1">
    <source>
        <dbReference type="ARBA" id="ARBA00008601"/>
    </source>
</evidence>
<dbReference type="InterPro" id="IPR020422">
    <property type="entry name" value="TYR_PHOSPHATASE_DUAL_dom"/>
</dbReference>